<name>A0A8S5LV12_9CAUD</name>
<proteinExistence type="predicted"/>
<accession>A0A8S5LV12</accession>
<evidence type="ECO:0000313" key="1">
    <source>
        <dbReference type="EMBL" id="DAD73736.1"/>
    </source>
</evidence>
<dbReference type="EMBL" id="BK014743">
    <property type="protein sequence ID" value="DAD73736.1"/>
    <property type="molecule type" value="Genomic_DNA"/>
</dbReference>
<organism evidence="1">
    <name type="scientific">Podoviridae sp. ctrub15</name>
    <dbReference type="NCBI Taxonomy" id="2826581"/>
    <lineage>
        <taxon>Viruses</taxon>
        <taxon>Duplodnaviria</taxon>
        <taxon>Heunggongvirae</taxon>
        <taxon>Uroviricota</taxon>
        <taxon>Caudoviricetes</taxon>
    </lineage>
</organism>
<protein>
    <submittedName>
        <fullName evidence="1">Uncharacterized protein</fullName>
    </submittedName>
</protein>
<sequence length="84" mass="9762">MNFRHAYFEMLSGRAVRLPDWSGYWAWENGTIMMHSKDGAALDIRQTQNPGYTFNNIASKDWEVCEPRVLTAEEWKARNGGKHD</sequence>
<reference evidence="1" key="1">
    <citation type="journal article" date="2021" name="Proc. Natl. Acad. Sci. U.S.A.">
        <title>A Catalog of Tens of Thousands of Viruses from Human Metagenomes Reveals Hidden Associations with Chronic Diseases.</title>
        <authorList>
            <person name="Tisza M.J."/>
            <person name="Buck C.B."/>
        </authorList>
    </citation>
    <scope>NUCLEOTIDE SEQUENCE</scope>
    <source>
        <strain evidence="1">Ctrub15</strain>
    </source>
</reference>